<dbReference type="Proteomes" id="UP000306409">
    <property type="component" value="Chromosome"/>
</dbReference>
<evidence type="ECO:0000313" key="1">
    <source>
        <dbReference type="EMBL" id="QNU68958.1"/>
    </source>
</evidence>
<protein>
    <submittedName>
        <fullName evidence="1">Uncharacterized protein</fullName>
    </submittedName>
</protein>
<dbReference type="KEGG" id="rher:EHE19_017125"/>
<dbReference type="AlphaFoldDB" id="A0A4U7J853"/>
<proteinExistence type="predicted"/>
<keyword evidence="2" id="KW-1185">Reference proteome</keyword>
<name>A0A4U7J853_9FIRM</name>
<dbReference type="RefSeq" id="WP_137699168.1">
    <property type="nucleotide sequence ID" value="NZ_CP061336.1"/>
</dbReference>
<dbReference type="OrthoDB" id="367880at2"/>
<reference evidence="1 2" key="1">
    <citation type="submission" date="2020-09" db="EMBL/GenBank/DDBJ databases">
        <title>Characterization and genome sequencing of Ruminiclostridium sp. nov. MA18.</title>
        <authorList>
            <person name="Rettenmaier R."/>
            <person name="Kowollik M.-L."/>
            <person name="Liebl W."/>
            <person name="Zverlov V."/>
        </authorList>
    </citation>
    <scope>NUCLEOTIDE SEQUENCE [LARGE SCALE GENOMIC DNA]</scope>
    <source>
        <strain evidence="1 2">MA18</strain>
    </source>
</reference>
<dbReference type="EMBL" id="CP061336">
    <property type="protein sequence ID" value="QNU68958.1"/>
    <property type="molecule type" value="Genomic_DNA"/>
</dbReference>
<organism evidence="1 2">
    <name type="scientific">Ruminiclostridium herbifermentans</name>
    <dbReference type="NCBI Taxonomy" id="2488810"/>
    <lineage>
        <taxon>Bacteria</taxon>
        <taxon>Bacillati</taxon>
        <taxon>Bacillota</taxon>
        <taxon>Clostridia</taxon>
        <taxon>Eubacteriales</taxon>
        <taxon>Oscillospiraceae</taxon>
        <taxon>Ruminiclostridium</taxon>
    </lineage>
</organism>
<evidence type="ECO:0000313" key="2">
    <source>
        <dbReference type="Proteomes" id="UP000306409"/>
    </source>
</evidence>
<sequence length="124" mass="14196">MSSRKTMKKDSRLQSAMHWIPTYTGKNIVQGYRKKYGVSLICAANELKLLGIEISDTYISQLKQAEENTRKLKEQKATSKKLKKLEEQFHDSNKTFYYIAGYTSGGAPYGITWEEMGLEPYGVE</sequence>
<gene>
    <name evidence="1" type="ORF">EHE19_017125</name>
</gene>
<accession>A0A4U7J853</accession>